<organism evidence="6 7">
    <name type="scientific">Fuscibacter oryzae</name>
    <dbReference type="NCBI Taxonomy" id="2803939"/>
    <lineage>
        <taxon>Bacteria</taxon>
        <taxon>Pseudomonadati</taxon>
        <taxon>Pseudomonadota</taxon>
        <taxon>Alphaproteobacteria</taxon>
        <taxon>Rhodobacterales</taxon>
        <taxon>Paracoccaceae</taxon>
        <taxon>Fuscibacter</taxon>
    </lineage>
</organism>
<dbReference type="PROSITE" id="PS51826">
    <property type="entry name" value="PSBD"/>
    <property type="match status" value="1"/>
</dbReference>
<dbReference type="Pfam" id="PF12697">
    <property type="entry name" value="Abhydrolase_6"/>
    <property type="match status" value="1"/>
</dbReference>
<feature type="domain" description="Lipoyl-binding" evidence="4">
    <location>
        <begin position="99"/>
        <end position="174"/>
    </location>
</feature>
<evidence type="ECO:0000313" key="7">
    <source>
        <dbReference type="Proteomes" id="UP000619033"/>
    </source>
</evidence>
<keyword evidence="3" id="KW-0450">Lipoyl</keyword>
<dbReference type="SUPFAM" id="SSF51230">
    <property type="entry name" value="Single hybrid motif"/>
    <property type="match status" value="2"/>
</dbReference>
<dbReference type="InterPro" id="IPR011053">
    <property type="entry name" value="Single_hybrid_motif"/>
</dbReference>
<feature type="domain" description="Lipoyl-binding" evidence="4">
    <location>
        <begin position="3"/>
        <end position="78"/>
    </location>
</feature>
<dbReference type="SUPFAM" id="SSF47005">
    <property type="entry name" value="Peripheral subunit-binding domain of 2-oxo acid dehydrogenase complex"/>
    <property type="match status" value="1"/>
</dbReference>
<evidence type="ECO:0000256" key="3">
    <source>
        <dbReference type="ARBA" id="ARBA00022823"/>
    </source>
</evidence>
<keyword evidence="6" id="KW-0378">Hydrolase</keyword>
<sequence length="496" mass="51057">MTAQTLTMPRLGETMEEGTVVGWLVEPGKPFKRGDPILELETDKTVVEFPALGDGVLDAVLVGPGDVVPVGAPIASATVTNAADWSDGEEPAAPPVSGTNILSMPRLGETMEEGVIVQWLVAEGAAYGRGDAILEIETDKTVAEVPALYEGRLIRILAQPGERITVGHPIAEVEGQVEAVEAPPAAVATAPAVAAVVPAAHVPKTDGRLRATPLARRIARQKGVALETLQGTGRRGRIERADVERAGSPAPGVEVEGTGGRLHLLIHGFAGDRTAWAVTAAALRRAGHRTAVFDLPGHGGNDAPAPDLAALTEAAMAVATGLPGPLVLVGHSMGAAVAVALAARLGAKVSGLVLLTPAGCGPQIGAEFVYGMAGATTAGEVGHLLRLLGPKGGALSDTVLAQMAAQMARGRLKPLAGALASPEGRQRVDLIRSLETLPEALPIRALFGTGDRVVSPTDALNLPPRVAVHFLPTGHMPQWDAPREVVELILKGPRDE</sequence>
<feature type="domain" description="Peripheral subunit-binding (PSBD)" evidence="5">
    <location>
        <begin position="210"/>
        <end position="247"/>
    </location>
</feature>
<dbReference type="Gene3D" id="3.40.50.1820">
    <property type="entry name" value="alpha/beta hydrolase"/>
    <property type="match status" value="1"/>
</dbReference>
<accession>A0A8J7STV6</accession>
<dbReference type="SUPFAM" id="SSF53474">
    <property type="entry name" value="alpha/beta-Hydrolases"/>
    <property type="match status" value="1"/>
</dbReference>
<dbReference type="InterPro" id="IPR000089">
    <property type="entry name" value="Biotin_lipoyl"/>
</dbReference>
<dbReference type="RefSeq" id="WP_202661515.1">
    <property type="nucleotide sequence ID" value="NZ_JAESVP010000006.1"/>
</dbReference>
<dbReference type="InterPro" id="IPR000073">
    <property type="entry name" value="AB_hydrolase_1"/>
</dbReference>
<dbReference type="GO" id="GO:0016746">
    <property type="term" value="F:acyltransferase activity"/>
    <property type="evidence" value="ECO:0007669"/>
    <property type="project" value="InterPro"/>
</dbReference>
<dbReference type="InterPro" id="IPR029058">
    <property type="entry name" value="AB_hydrolase_fold"/>
</dbReference>
<evidence type="ECO:0000259" key="4">
    <source>
        <dbReference type="PROSITE" id="PS50968"/>
    </source>
</evidence>
<proteinExistence type="inferred from homology"/>
<keyword evidence="7" id="KW-1185">Reference proteome</keyword>
<dbReference type="PROSITE" id="PS00189">
    <property type="entry name" value="LIPOYL"/>
    <property type="match status" value="1"/>
</dbReference>
<reference evidence="6" key="1">
    <citation type="submission" date="2021-01" db="EMBL/GenBank/DDBJ databases">
        <title>Genome seq and assembly of Tabrizicola sp. KVB23.</title>
        <authorList>
            <person name="Chhetri G."/>
        </authorList>
    </citation>
    <scope>NUCLEOTIDE SEQUENCE</scope>
    <source>
        <strain evidence="6">KVB23</strain>
    </source>
</reference>
<evidence type="ECO:0000256" key="1">
    <source>
        <dbReference type="ARBA" id="ARBA00001938"/>
    </source>
</evidence>
<dbReference type="InterPro" id="IPR003016">
    <property type="entry name" value="2-oxoA_DH_lipoyl-BS"/>
</dbReference>
<dbReference type="InterPro" id="IPR004167">
    <property type="entry name" value="PSBD"/>
</dbReference>
<dbReference type="InterPro" id="IPR036625">
    <property type="entry name" value="E3-bd_dom_sf"/>
</dbReference>
<dbReference type="Pfam" id="PF00364">
    <property type="entry name" value="Biotin_lipoyl"/>
    <property type="match status" value="2"/>
</dbReference>
<dbReference type="Pfam" id="PF02817">
    <property type="entry name" value="E3_binding"/>
    <property type="match status" value="1"/>
</dbReference>
<dbReference type="GO" id="GO:0016787">
    <property type="term" value="F:hydrolase activity"/>
    <property type="evidence" value="ECO:0007669"/>
    <property type="project" value="UniProtKB-KW"/>
</dbReference>
<dbReference type="GO" id="GO:0045254">
    <property type="term" value="C:pyruvate dehydrogenase complex"/>
    <property type="evidence" value="ECO:0007669"/>
    <property type="project" value="InterPro"/>
</dbReference>
<dbReference type="AlphaFoldDB" id="A0A8J7STV6"/>
<dbReference type="CDD" id="cd06849">
    <property type="entry name" value="lipoyl_domain"/>
    <property type="match status" value="2"/>
</dbReference>
<dbReference type="PRINTS" id="PR00111">
    <property type="entry name" value="ABHYDROLASE"/>
</dbReference>
<dbReference type="Gene3D" id="2.40.50.100">
    <property type="match status" value="2"/>
</dbReference>
<evidence type="ECO:0000313" key="6">
    <source>
        <dbReference type="EMBL" id="MBL4928970.1"/>
    </source>
</evidence>
<gene>
    <name evidence="6" type="ORF">JI744_12720</name>
</gene>
<protein>
    <submittedName>
        <fullName evidence="6">Alpha/beta fold hydrolase</fullName>
    </submittedName>
</protein>
<comment type="cofactor">
    <cofactor evidence="1">
        <name>(R)-lipoate</name>
        <dbReference type="ChEBI" id="CHEBI:83088"/>
    </cofactor>
</comment>
<evidence type="ECO:0000256" key="2">
    <source>
        <dbReference type="ARBA" id="ARBA00007317"/>
    </source>
</evidence>
<dbReference type="EMBL" id="JAESVP010000006">
    <property type="protein sequence ID" value="MBL4928970.1"/>
    <property type="molecule type" value="Genomic_DNA"/>
</dbReference>
<dbReference type="GO" id="GO:0006086">
    <property type="term" value="P:pyruvate decarboxylation to acetyl-CoA"/>
    <property type="evidence" value="ECO:0007669"/>
    <property type="project" value="InterPro"/>
</dbReference>
<dbReference type="InterPro" id="IPR045257">
    <property type="entry name" value="E2/Pdx1"/>
</dbReference>
<dbReference type="PROSITE" id="PS50968">
    <property type="entry name" value="BIOTINYL_LIPOYL"/>
    <property type="match status" value="2"/>
</dbReference>
<dbReference type="PANTHER" id="PTHR23151">
    <property type="entry name" value="DIHYDROLIPOAMIDE ACETYL/SUCCINYL-TRANSFERASE-RELATED"/>
    <property type="match status" value="1"/>
</dbReference>
<comment type="similarity">
    <text evidence="2">Belongs to the 2-oxoacid dehydrogenase family.</text>
</comment>
<evidence type="ECO:0000259" key="5">
    <source>
        <dbReference type="PROSITE" id="PS51826"/>
    </source>
</evidence>
<dbReference type="Proteomes" id="UP000619033">
    <property type="component" value="Unassembled WGS sequence"/>
</dbReference>
<dbReference type="PANTHER" id="PTHR23151:SF90">
    <property type="entry name" value="DIHYDROLIPOYLLYSINE-RESIDUE ACETYLTRANSFERASE COMPONENT OF PYRUVATE DEHYDROGENASE COMPLEX, MITOCHONDRIAL-RELATED"/>
    <property type="match status" value="1"/>
</dbReference>
<name>A0A8J7STV6_9RHOB</name>
<comment type="caution">
    <text evidence="6">The sequence shown here is derived from an EMBL/GenBank/DDBJ whole genome shotgun (WGS) entry which is preliminary data.</text>
</comment>
<dbReference type="Gene3D" id="4.10.320.10">
    <property type="entry name" value="E3-binding domain"/>
    <property type="match status" value="1"/>
</dbReference>